<reference evidence="1 2" key="1">
    <citation type="journal article" date="2020" name="Cell">
        <title>Large-Scale Comparative Analyses of Tick Genomes Elucidate Their Genetic Diversity and Vector Capacities.</title>
        <authorList>
            <consortium name="Tick Genome and Microbiome Consortium (TIGMIC)"/>
            <person name="Jia N."/>
            <person name="Wang J."/>
            <person name="Shi W."/>
            <person name="Du L."/>
            <person name="Sun Y."/>
            <person name="Zhan W."/>
            <person name="Jiang J.F."/>
            <person name="Wang Q."/>
            <person name="Zhang B."/>
            <person name="Ji P."/>
            <person name="Bell-Sakyi L."/>
            <person name="Cui X.M."/>
            <person name="Yuan T.T."/>
            <person name="Jiang B.G."/>
            <person name="Yang W.F."/>
            <person name="Lam T.T."/>
            <person name="Chang Q.C."/>
            <person name="Ding S.J."/>
            <person name="Wang X.J."/>
            <person name="Zhu J.G."/>
            <person name="Ruan X.D."/>
            <person name="Zhao L."/>
            <person name="Wei J.T."/>
            <person name="Ye R.Z."/>
            <person name="Que T.C."/>
            <person name="Du C.H."/>
            <person name="Zhou Y.H."/>
            <person name="Cheng J.X."/>
            <person name="Dai P.F."/>
            <person name="Guo W.B."/>
            <person name="Han X.H."/>
            <person name="Huang E.J."/>
            <person name="Li L.F."/>
            <person name="Wei W."/>
            <person name="Gao Y.C."/>
            <person name="Liu J.Z."/>
            <person name="Shao H.Z."/>
            <person name="Wang X."/>
            <person name="Wang C.C."/>
            <person name="Yang T.C."/>
            <person name="Huo Q.B."/>
            <person name="Li W."/>
            <person name="Chen H.Y."/>
            <person name="Chen S.E."/>
            <person name="Zhou L.G."/>
            <person name="Ni X.B."/>
            <person name="Tian J.H."/>
            <person name="Sheng Y."/>
            <person name="Liu T."/>
            <person name="Pan Y.S."/>
            <person name="Xia L.Y."/>
            <person name="Li J."/>
            <person name="Zhao F."/>
            <person name="Cao W.C."/>
        </authorList>
    </citation>
    <scope>NUCLEOTIDE SEQUENCE [LARGE SCALE GENOMIC DNA]</scope>
    <source>
        <strain evidence="1">Iper-2018</strain>
    </source>
</reference>
<dbReference type="Proteomes" id="UP000805193">
    <property type="component" value="Unassembled WGS sequence"/>
</dbReference>
<gene>
    <name evidence="1" type="ORF">HPB47_025320</name>
</gene>
<keyword evidence="2" id="KW-1185">Reference proteome</keyword>
<evidence type="ECO:0000313" key="2">
    <source>
        <dbReference type="Proteomes" id="UP000805193"/>
    </source>
</evidence>
<sequence>MAPTLGYTHARGLAQYIRNLLVYKGIPFEDKQYKTGPAPDFDRSDWTNVQFTLGLKFPNLPYFIDGDVKMTQSVAIIRHLGRKYDLAARTEEEAMELDQLEQQAKDLLWGLAMTAMNPAFETARTRYEKNLGNLLKPWAEHLRERRWVMGDRLTYVDFIVHEALDWNRAFKAEAFEEYPELVEYLQRFRALPNMVEYLASEAYRAMPLLGPMAKWGGKPF</sequence>
<accession>A0AC60Q3M6</accession>
<evidence type="ECO:0000313" key="1">
    <source>
        <dbReference type="EMBL" id="KAG0427638.1"/>
    </source>
</evidence>
<dbReference type="EMBL" id="JABSTQ010009605">
    <property type="protein sequence ID" value="KAG0427638.1"/>
    <property type="molecule type" value="Genomic_DNA"/>
</dbReference>
<name>A0AC60Q3M6_IXOPE</name>
<organism evidence="1 2">
    <name type="scientific">Ixodes persulcatus</name>
    <name type="common">Taiga tick</name>
    <dbReference type="NCBI Taxonomy" id="34615"/>
    <lineage>
        <taxon>Eukaryota</taxon>
        <taxon>Metazoa</taxon>
        <taxon>Ecdysozoa</taxon>
        <taxon>Arthropoda</taxon>
        <taxon>Chelicerata</taxon>
        <taxon>Arachnida</taxon>
        <taxon>Acari</taxon>
        <taxon>Parasitiformes</taxon>
        <taxon>Ixodida</taxon>
        <taxon>Ixodoidea</taxon>
        <taxon>Ixodidae</taxon>
        <taxon>Ixodinae</taxon>
        <taxon>Ixodes</taxon>
    </lineage>
</organism>
<proteinExistence type="predicted"/>
<protein>
    <submittedName>
        <fullName evidence="1">Uncharacterized protein</fullName>
    </submittedName>
</protein>
<comment type="caution">
    <text evidence="1">The sequence shown here is derived from an EMBL/GenBank/DDBJ whole genome shotgun (WGS) entry which is preliminary data.</text>
</comment>